<dbReference type="Proteomes" id="UP000093561">
    <property type="component" value="Unassembled WGS sequence"/>
</dbReference>
<dbReference type="WBParaSite" id="mrna-Wban_11011">
    <property type="protein sequence ID" value="mrna-Wban_11011"/>
    <property type="gene ID" value="Wban_11011"/>
</dbReference>
<reference evidence="2" key="1">
    <citation type="submission" date="2015-03" db="EMBL/GenBank/DDBJ databases">
        <title>Wuchereria bancrofti Genome Sequencing Papua New Guinea Strain.</title>
        <authorList>
            <person name="Small S.T."/>
            <person name="Serre D."/>
            <person name="Zimmerman P.A."/>
        </authorList>
    </citation>
    <scope>NUCLEOTIDE SEQUENCE [LARGE SCALE GENOMIC DNA]</scope>
    <source>
        <strain evidence="2">pt0022</strain>
    </source>
</reference>
<proteinExistence type="predicted"/>
<feature type="transmembrane region" description="Helical" evidence="1">
    <location>
        <begin position="77"/>
        <end position="95"/>
    </location>
</feature>
<evidence type="ECO:0000313" key="3">
    <source>
        <dbReference type="WBParaSite" id="mrna-Wban_11011"/>
    </source>
</evidence>
<sequence length="319" mass="36132">MKDAQLIATSNLNLSIINDRVERNDTICVSQLIALITFLCENTKYVRVFSIFSVNMIVITLSETKTSNIQELNNQKCAILILALLFYIPMSINILDTHNIFYITFKGKNLKEVLACRYSCHVLPPFRCLQIQKSLLITLPTYSDDIAAYCMLLPQWRSYDESVRILHELYVPLFHGLPNKTTNIADALCKTVPHIDKLFQPDGFGDLGTLGHEPSYIIGPRLTTSIQSIDRLEVMHTPGPDEIEMVKRTPPAVDKISILTCPSWSLFGTTAETSPYILYCHLIIPDYSFWKLLNPIRYAFGLGNNTKSLNGQEITPNLQ</sequence>
<reference evidence="2" key="2">
    <citation type="journal article" date="2016" name="Mol. Ecol.">
        <title>Population genomics of the filarial nematode parasite Wuchereria bancrofti from mosquitoes.</title>
        <authorList>
            <person name="Small S.T."/>
            <person name="Reimer L.J."/>
            <person name="Tisch D.J."/>
            <person name="King C.L."/>
            <person name="Christensen B.M."/>
            <person name="Siba P.M."/>
            <person name="Kazura J.W."/>
            <person name="Serre D."/>
            <person name="Zimmerman P.A."/>
        </authorList>
    </citation>
    <scope>NUCLEOTIDE SEQUENCE</scope>
    <source>
        <strain evidence="2">pt0022</strain>
    </source>
</reference>
<keyword evidence="1" id="KW-0472">Membrane</keyword>
<dbReference type="AlphaFoldDB" id="A0AAF5Q6T0"/>
<evidence type="ECO:0000256" key="1">
    <source>
        <dbReference type="SAM" id="Phobius"/>
    </source>
</evidence>
<accession>A0AAF5Q6T0</accession>
<evidence type="ECO:0000313" key="2">
    <source>
        <dbReference type="Proteomes" id="UP000093561"/>
    </source>
</evidence>
<organism evidence="2 3">
    <name type="scientific">Wuchereria bancrofti</name>
    <dbReference type="NCBI Taxonomy" id="6293"/>
    <lineage>
        <taxon>Eukaryota</taxon>
        <taxon>Metazoa</taxon>
        <taxon>Ecdysozoa</taxon>
        <taxon>Nematoda</taxon>
        <taxon>Chromadorea</taxon>
        <taxon>Rhabditida</taxon>
        <taxon>Spirurina</taxon>
        <taxon>Spiruromorpha</taxon>
        <taxon>Filarioidea</taxon>
        <taxon>Onchocercidae</taxon>
        <taxon>Wuchereria</taxon>
    </lineage>
</organism>
<keyword evidence="1" id="KW-0812">Transmembrane</keyword>
<reference evidence="3" key="3">
    <citation type="submission" date="2024-02" db="UniProtKB">
        <authorList>
            <consortium name="WormBaseParasite"/>
        </authorList>
    </citation>
    <scope>IDENTIFICATION</scope>
    <source>
        <strain evidence="3">pt0022</strain>
    </source>
</reference>
<protein>
    <submittedName>
        <fullName evidence="3">Uncharacterized protein</fullName>
    </submittedName>
</protein>
<name>A0AAF5Q6T0_WUCBA</name>
<keyword evidence="1" id="KW-1133">Transmembrane helix</keyword>